<dbReference type="PANTHER" id="PTHR30582:SF2">
    <property type="entry name" value="L,D-TRANSPEPTIDASE YCIB-RELATED"/>
    <property type="match status" value="1"/>
</dbReference>
<name>A0A9W6CMT1_XANFL</name>
<dbReference type="InterPro" id="IPR038063">
    <property type="entry name" value="Transpep_catalytic_dom"/>
</dbReference>
<reference evidence="10" key="1">
    <citation type="submission" date="2022-12" db="EMBL/GenBank/DDBJ databases">
        <title>Reference genome sequencing for broad-spectrum identification of bacterial and archaeal isolates by mass spectrometry.</title>
        <authorList>
            <person name="Sekiguchi Y."/>
            <person name="Tourlousse D.M."/>
        </authorList>
    </citation>
    <scope>NUCLEOTIDE SEQUENCE</scope>
    <source>
        <strain evidence="10">301</strain>
    </source>
</reference>
<proteinExistence type="inferred from homology"/>
<dbReference type="Gene3D" id="2.40.440.10">
    <property type="entry name" value="L,D-transpeptidase catalytic domain-like"/>
    <property type="match status" value="1"/>
</dbReference>
<evidence type="ECO:0000256" key="1">
    <source>
        <dbReference type="ARBA" id="ARBA00004752"/>
    </source>
</evidence>
<dbReference type="InterPro" id="IPR050979">
    <property type="entry name" value="LD-transpeptidase"/>
</dbReference>
<comment type="similarity">
    <text evidence="2">Belongs to the YkuD family.</text>
</comment>
<dbReference type="Pfam" id="PF03734">
    <property type="entry name" value="YkuD"/>
    <property type="match status" value="1"/>
</dbReference>
<dbReference type="GO" id="GO:0005576">
    <property type="term" value="C:extracellular region"/>
    <property type="evidence" value="ECO:0007669"/>
    <property type="project" value="TreeGrafter"/>
</dbReference>
<dbReference type="SUPFAM" id="SSF141523">
    <property type="entry name" value="L,D-transpeptidase catalytic domain-like"/>
    <property type="match status" value="1"/>
</dbReference>
<dbReference type="Proteomes" id="UP001245370">
    <property type="component" value="Unassembled WGS sequence"/>
</dbReference>
<evidence type="ECO:0000259" key="9">
    <source>
        <dbReference type="PROSITE" id="PS52029"/>
    </source>
</evidence>
<keyword evidence="4 7" id="KW-0133">Cell shape</keyword>
<dbReference type="GO" id="GO:0008360">
    <property type="term" value="P:regulation of cell shape"/>
    <property type="evidence" value="ECO:0007669"/>
    <property type="project" value="UniProtKB-UniRule"/>
</dbReference>
<dbReference type="GO" id="GO:0071972">
    <property type="term" value="F:peptidoglycan L,D-transpeptidase activity"/>
    <property type="evidence" value="ECO:0007669"/>
    <property type="project" value="TreeGrafter"/>
</dbReference>
<sequence>MSLPLVVQPCAGRAEARHLPALRPLPASGRWLAALILAVSLVWTLAFAAPASAGTATVVARIDLSRQTMTVSVNGMPQYSWPVSTARRGYVTPTGAYRPQRMYRSYFSRKYYNSPMPYSIFFNGGYAIHGSYEVSRLGAPASHGCVRLHPSNAATLYSLVQTYGAGNTLILVTR</sequence>
<keyword evidence="13" id="KW-1185">Reference proteome</keyword>
<comment type="caution">
    <text evidence="10">The sequence shown here is derived from an EMBL/GenBank/DDBJ whole genome shotgun (WGS) entry which is preliminary data.</text>
</comment>
<dbReference type="EMBL" id="JAVDPY010000004">
    <property type="protein sequence ID" value="MDR6333991.1"/>
    <property type="molecule type" value="Genomic_DNA"/>
</dbReference>
<dbReference type="GO" id="GO:0018104">
    <property type="term" value="P:peptidoglycan-protein cross-linking"/>
    <property type="evidence" value="ECO:0007669"/>
    <property type="project" value="TreeGrafter"/>
</dbReference>
<dbReference type="EMBL" id="BSDO01000003">
    <property type="protein sequence ID" value="GLI22707.1"/>
    <property type="molecule type" value="Genomic_DNA"/>
</dbReference>
<keyword evidence="3" id="KW-0808">Transferase</keyword>
<comment type="pathway">
    <text evidence="1 7">Cell wall biogenesis; peptidoglycan biosynthesis.</text>
</comment>
<evidence type="ECO:0000256" key="4">
    <source>
        <dbReference type="ARBA" id="ARBA00022960"/>
    </source>
</evidence>
<keyword evidence="6 7" id="KW-0961">Cell wall biogenesis/degradation</keyword>
<feature type="active site" description="Nucleophile" evidence="7">
    <location>
        <position position="145"/>
    </location>
</feature>
<evidence type="ECO:0000256" key="2">
    <source>
        <dbReference type="ARBA" id="ARBA00005992"/>
    </source>
</evidence>
<dbReference type="AlphaFoldDB" id="A0A9W6CMT1"/>
<dbReference type="PANTHER" id="PTHR30582">
    <property type="entry name" value="L,D-TRANSPEPTIDASE"/>
    <property type="match status" value="1"/>
</dbReference>
<dbReference type="GO" id="GO:0071555">
    <property type="term" value="P:cell wall organization"/>
    <property type="evidence" value="ECO:0007669"/>
    <property type="project" value="UniProtKB-UniRule"/>
</dbReference>
<dbReference type="GO" id="GO:0016740">
    <property type="term" value="F:transferase activity"/>
    <property type="evidence" value="ECO:0007669"/>
    <property type="project" value="UniProtKB-KW"/>
</dbReference>
<keyword evidence="8" id="KW-0472">Membrane</keyword>
<dbReference type="CDD" id="cd16913">
    <property type="entry name" value="YkuD_like"/>
    <property type="match status" value="1"/>
</dbReference>
<evidence type="ECO:0000256" key="6">
    <source>
        <dbReference type="ARBA" id="ARBA00023316"/>
    </source>
</evidence>
<feature type="domain" description="L,D-TPase catalytic" evidence="9">
    <location>
        <begin position="58"/>
        <end position="172"/>
    </location>
</feature>
<accession>A0A9W6CMT1</accession>
<evidence type="ECO:0000313" key="11">
    <source>
        <dbReference type="EMBL" id="MDR6333991.1"/>
    </source>
</evidence>
<evidence type="ECO:0000256" key="5">
    <source>
        <dbReference type="ARBA" id="ARBA00022984"/>
    </source>
</evidence>
<dbReference type="Proteomes" id="UP001144397">
    <property type="component" value="Unassembled WGS sequence"/>
</dbReference>
<dbReference type="InterPro" id="IPR005490">
    <property type="entry name" value="LD_TPept_cat_dom"/>
</dbReference>
<feature type="active site" description="Proton donor/acceptor" evidence="7">
    <location>
        <position position="129"/>
    </location>
</feature>
<feature type="transmembrane region" description="Helical" evidence="8">
    <location>
        <begin position="32"/>
        <end position="59"/>
    </location>
</feature>
<organism evidence="10 12">
    <name type="scientific">Xanthobacter flavus</name>
    <dbReference type="NCBI Taxonomy" id="281"/>
    <lineage>
        <taxon>Bacteria</taxon>
        <taxon>Pseudomonadati</taxon>
        <taxon>Pseudomonadota</taxon>
        <taxon>Alphaproteobacteria</taxon>
        <taxon>Hyphomicrobiales</taxon>
        <taxon>Xanthobacteraceae</taxon>
        <taxon>Xanthobacter</taxon>
    </lineage>
</organism>
<evidence type="ECO:0000256" key="3">
    <source>
        <dbReference type="ARBA" id="ARBA00022679"/>
    </source>
</evidence>
<dbReference type="PROSITE" id="PS52029">
    <property type="entry name" value="LD_TPASE"/>
    <property type="match status" value="1"/>
</dbReference>
<evidence type="ECO:0000256" key="8">
    <source>
        <dbReference type="SAM" id="Phobius"/>
    </source>
</evidence>
<protein>
    <recommendedName>
        <fullName evidence="9">L,D-TPase catalytic domain-containing protein</fullName>
    </recommendedName>
</protein>
<keyword evidence="8" id="KW-1133">Transmembrane helix</keyword>
<evidence type="ECO:0000256" key="7">
    <source>
        <dbReference type="PROSITE-ProRule" id="PRU01373"/>
    </source>
</evidence>
<reference evidence="11 13" key="2">
    <citation type="submission" date="2023-07" db="EMBL/GenBank/DDBJ databases">
        <title>Genomic Encyclopedia of Type Strains, Phase IV (KMG-IV): sequencing the most valuable type-strain genomes for metagenomic binning, comparative biology and taxonomic classification.</title>
        <authorList>
            <person name="Goeker M."/>
        </authorList>
    </citation>
    <scope>NUCLEOTIDE SEQUENCE [LARGE SCALE GENOMIC DNA]</scope>
    <source>
        <strain evidence="11 13">DSM 338</strain>
    </source>
</reference>
<gene>
    <name evidence="11" type="ORF">GGQ86_002467</name>
    <name evidence="10" type="ORF">XFLAVUS301_23810</name>
</gene>
<evidence type="ECO:0000313" key="10">
    <source>
        <dbReference type="EMBL" id="GLI22707.1"/>
    </source>
</evidence>
<evidence type="ECO:0000313" key="12">
    <source>
        <dbReference type="Proteomes" id="UP001144397"/>
    </source>
</evidence>
<keyword evidence="5 7" id="KW-0573">Peptidoglycan synthesis</keyword>
<evidence type="ECO:0000313" key="13">
    <source>
        <dbReference type="Proteomes" id="UP001245370"/>
    </source>
</evidence>
<keyword evidence="8" id="KW-0812">Transmembrane</keyword>